<sequence>MRTRTFSLEKGQDTASHKKHWKTSPNKKYLQLRPLNPTDSQPIASQAPRF</sequence>
<evidence type="ECO:0000313" key="2">
    <source>
        <dbReference type="EMBL" id="JAH63962.1"/>
    </source>
</evidence>
<protein>
    <submittedName>
        <fullName evidence="2">Uncharacterized protein</fullName>
    </submittedName>
</protein>
<dbReference type="EMBL" id="GBXM01044615">
    <property type="protein sequence ID" value="JAH63962.1"/>
    <property type="molecule type" value="Transcribed_RNA"/>
</dbReference>
<evidence type="ECO:0000256" key="1">
    <source>
        <dbReference type="SAM" id="MobiDB-lite"/>
    </source>
</evidence>
<reference evidence="2" key="2">
    <citation type="journal article" date="2015" name="Fish Shellfish Immunol.">
        <title>Early steps in the European eel (Anguilla anguilla)-Vibrio vulnificus interaction in the gills: Role of the RtxA13 toxin.</title>
        <authorList>
            <person name="Callol A."/>
            <person name="Pajuelo D."/>
            <person name="Ebbesson L."/>
            <person name="Teles M."/>
            <person name="MacKenzie S."/>
            <person name="Amaro C."/>
        </authorList>
    </citation>
    <scope>NUCLEOTIDE SEQUENCE</scope>
</reference>
<feature type="region of interest" description="Disordered" evidence="1">
    <location>
        <begin position="1"/>
        <end position="50"/>
    </location>
</feature>
<accession>A0A0E9UDW4</accession>
<dbReference type="AlphaFoldDB" id="A0A0E9UDW4"/>
<name>A0A0E9UDW4_ANGAN</name>
<organism evidence="2">
    <name type="scientific">Anguilla anguilla</name>
    <name type="common">European freshwater eel</name>
    <name type="synonym">Muraena anguilla</name>
    <dbReference type="NCBI Taxonomy" id="7936"/>
    <lineage>
        <taxon>Eukaryota</taxon>
        <taxon>Metazoa</taxon>
        <taxon>Chordata</taxon>
        <taxon>Craniata</taxon>
        <taxon>Vertebrata</taxon>
        <taxon>Euteleostomi</taxon>
        <taxon>Actinopterygii</taxon>
        <taxon>Neopterygii</taxon>
        <taxon>Teleostei</taxon>
        <taxon>Anguilliformes</taxon>
        <taxon>Anguillidae</taxon>
        <taxon>Anguilla</taxon>
    </lineage>
</organism>
<reference evidence="2" key="1">
    <citation type="submission" date="2014-11" db="EMBL/GenBank/DDBJ databases">
        <authorList>
            <person name="Amaro Gonzalez C."/>
        </authorList>
    </citation>
    <scope>NUCLEOTIDE SEQUENCE</scope>
</reference>
<proteinExistence type="predicted"/>